<dbReference type="OrthoDB" id="9810952at2"/>
<evidence type="ECO:0000256" key="7">
    <source>
        <dbReference type="ARBA" id="ARBA00022692"/>
    </source>
</evidence>
<organism evidence="14 15">
    <name type="scientific">Aminipila luticellarii</name>
    <dbReference type="NCBI Taxonomy" id="2507160"/>
    <lineage>
        <taxon>Bacteria</taxon>
        <taxon>Bacillati</taxon>
        <taxon>Bacillota</taxon>
        <taxon>Clostridia</taxon>
        <taxon>Peptostreptococcales</taxon>
        <taxon>Anaerovoracaceae</taxon>
        <taxon>Aminipila</taxon>
    </lineage>
</organism>
<evidence type="ECO:0000256" key="2">
    <source>
        <dbReference type="ARBA" id="ARBA00009137"/>
    </source>
</evidence>
<reference evidence="14 15" key="1">
    <citation type="submission" date="2019-01" db="EMBL/GenBank/DDBJ databases">
        <title>Draft genomes of a novel of Aminipila strains.</title>
        <authorList>
            <person name="Ma S."/>
        </authorList>
    </citation>
    <scope>NUCLEOTIDE SEQUENCE [LARGE SCALE GENOMIC DNA]</scope>
    <source>
        <strain evidence="15">JN-39</strain>
    </source>
</reference>
<dbReference type="RefSeq" id="WP_128745859.1">
    <property type="nucleotide sequence ID" value="NZ_CP035281.1"/>
</dbReference>
<sequence>MSFNYRMILKFISIIPIIMGLSMLVPAVTALYYGEWEEFKVFMALAVTMVFIAYAVFYFLRSARGIIRMRDGYLIVFTGGLTACLLGALPYLACDHTISVIDCLFESISSLTTTGATLFDLGVLPKSLLLWKMVCNWLGGIGFLILCVSVLPAFGMEGKTLAQSEVPGQILGKITNRTSDSAKYLYIIYIAFTAAEFLLLWMGPMNIFDALVNTLSSVSTSSLGDINQTFSHYGSFYNDVVIGTFTLLASLNFTLYFLIIHGSWKAVLTNIELRTFLFLIVLGAVLVTLNLYWTKTYDFTESIRYGVFQVISMATTAGFSITGYADWPSFSLVILTILMLIGGCSFSTASGIKVIRFLVMCKLIARGFTRRIHPRSVVAVKVGSNAVSALRVSYTTVFIMVYFILIVFASILLSLQNLDLLTTLSTAIAMISNVGIGFGDVATGNFSIYCEPLRLVLCLLMIIGRLELFTVITLFMPSFWRPDKYRNY</sequence>
<evidence type="ECO:0000256" key="1">
    <source>
        <dbReference type="ARBA" id="ARBA00004429"/>
    </source>
</evidence>
<evidence type="ECO:0000256" key="6">
    <source>
        <dbReference type="ARBA" id="ARBA00022538"/>
    </source>
</evidence>
<comment type="similarity">
    <text evidence="2">Belongs to the TrkH potassium transport family.</text>
</comment>
<dbReference type="Pfam" id="PF02386">
    <property type="entry name" value="TrkH"/>
    <property type="match status" value="1"/>
</dbReference>
<evidence type="ECO:0000313" key="14">
    <source>
        <dbReference type="EMBL" id="QAT43213.1"/>
    </source>
</evidence>
<feature type="transmembrane region" description="Helical" evidence="13">
    <location>
        <begin position="12"/>
        <end position="33"/>
    </location>
</feature>
<dbReference type="PANTHER" id="PTHR32024">
    <property type="entry name" value="TRK SYSTEM POTASSIUM UPTAKE PROTEIN TRKG-RELATED"/>
    <property type="match status" value="1"/>
</dbReference>
<keyword evidence="10" id="KW-0406">Ion transport</keyword>
<evidence type="ECO:0000256" key="13">
    <source>
        <dbReference type="SAM" id="Phobius"/>
    </source>
</evidence>
<evidence type="ECO:0000256" key="4">
    <source>
        <dbReference type="ARBA" id="ARBA00022475"/>
    </source>
</evidence>
<keyword evidence="12" id="KW-0479">Metal-binding</keyword>
<gene>
    <name evidence="14" type="ORF">EQM06_08260</name>
</gene>
<feature type="transmembrane region" description="Helical" evidence="13">
    <location>
        <begin position="271"/>
        <end position="293"/>
    </location>
</feature>
<feature type="binding site" evidence="12">
    <location>
        <position position="114"/>
    </location>
    <ligand>
        <name>K(+)</name>
        <dbReference type="ChEBI" id="CHEBI:29103"/>
    </ligand>
</feature>
<evidence type="ECO:0000313" key="15">
    <source>
        <dbReference type="Proteomes" id="UP000287601"/>
    </source>
</evidence>
<keyword evidence="11 13" id="KW-0472">Membrane</keyword>
<dbReference type="AlphaFoldDB" id="A0A410PW86"/>
<dbReference type="PANTHER" id="PTHR32024:SF2">
    <property type="entry name" value="TRK SYSTEM POTASSIUM UPTAKE PROTEIN TRKG-RELATED"/>
    <property type="match status" value="1"/>
</dbReference>
<feature type="transmembrane region" description="Helical" evidence="13">
    <location>
        <begin position="453"/>
        <end position="476"/>
    </location>
</feature>
<keyword evidence="6" id="KW-0633">Potassium transport</keyword>
<evidence type="ECO:0000256" key="3">
    <source>
        <dbReference type="ARBA" id="ARBA00022448"/>
    </source>
</evidence>
<keyword evidence="8 12" id="KW-0630">Potassium</keyword>
<dbReference type="GO" id="GO:0046872">
    <property type="term" value="F:metal ion binding"/>
    <property type="evidence" value="ECO:0007669"/>
    <property type="project" value="UniProtKB-KW"/>
</dbReference>
<dbReference type="GO" id="GO:0015379">
    <property type="term" value="F:potassium:chloride symporter activity"/>
    <property type="evidence" value="ECO:0007669"/>
    <property type="project" value="InterPro"/>
</dbReference>
<dbReference type="KEGG" id="amij:EQM06_08260"/>
<dbReference type="PIRSF" id="PIRSF006247">
    <property type="entry name" value="TrkH"/>
    <property type="match status" value="1"/>
</dbReference>
<feature type="transmembrane region" description="Helical" evidence="13">
    <location>
        <begin position="129"/>
        <end position="154"/>
    </location>
</feature>
<feature type="binding site" evidence="12">
    <location>
        <position position="434"/>
    </location>
    <ligand>
        <name>K(+)</name>
        <dbReference type="ChEBI" id="CHEBI:29103"/>
    </ligand>
</feature>
<accession>A0A410PW86</accession>
<feature type="binding site" evidence="12">
    <location>
        <position position="433"/>
    </location>
    <ligand>
        <name>K(+)</name>
        <dbReference type="ChEBI" id="CHEBI:29103"/>
    </ligand>
</feature>
<feature type="binding site" evidence="12">
    <location>
        <position position="316"/>
    </location>
    <ligand>
        <name>K(+)</name>
        <dbReference type="ChEBI" id="CHEBI:29103"/>
    </ligand>
</feature>
<dbReference type="EMBL" id="CP035281">
    <property type="protein sequence ID" value="QAT43213.1"/>
    <property type="molecule type" value="Genomic_DNA"/>
</dbReference>
<keyword evidence="5" id="KW-0997">Cell inner membrane</keyword>
<feature type="transmembrane region" description="Helical" evidence="13">
    <location>
        <begin position="332"/>
        <end position="352"/>
    </location>
</feature>
<keyword evidence="4" id="KW-1003">Cell membrane</keyword>
<evidence type="ECO:0000256" key="8">
    <source>
        <dbReference type="ARBA" id="ARBA00022958"/>
    </source>
</evidence>
<proteinExistence type="inferred from homology"/>
<feature type="transmembrane region" description="Helical" evidence="13">
    <location>
        <begin position="392"/>
        <end position="413"/>
    </location>
</feature>
<feature type="transmembrane region" description="Helical" evidence="13">
    <location>
        <begin position="184"/>
        <end position="203"/>
    </location>
</feature>
<keyword evidence="9 13" id="KW-1133">Transmembrane helix</keyword>
<evidence type="ECO:0000256" key="9">
    <source>
        <dbReference type="ARBA" id="ARBA00022989"/>
    </source>
</evidence>
<keyword evidence="7 13" id="KW-0812">Transmembrane</keyword>
<feature type="binding site" evidence="12">
    <location>
        <position position="113"/>
    </location>
    <ligand>
        <name>K(+)</name>
        <dbReference type="ChEBI" id="CHEBI:29103"/>
    </ligand>
</feature>
<keyword evidence="3" id="KW-0813">Transport</keyword>
<comment type="subcellular location">
    <subcellularLocation>
        <location evidence="1">Cell inner membrane</location>
        <topology evidence="1">Multi-pass membrane protein</topology>
    </subcellularLocation>
</comment>
<feature type="transmembrane region" description="Helical" evidence="13">
    <location>
        <begin position="39"/>
        <end position="60"/>
    </location>
</feature>
<evidence type="ECO:0000256" key="11">
    <source>
        <dbReference type="ARBA" id="ARBA00023136"/>
    </source>
</evidence>
<keyword evidence="15" id="KW-1185">Reference proteome</keyword>
<feature type="transmembrane region" description="Helical" evidence="13">
    <location>
        <begin position="72"/>
        <end position="92"/>
    </location>
</feature>
<dbReference type="GO" id="GO:0005886">
    <property type="term" value="C:plasma membrane"/>
    <property type="evidence" value="ECO:0007669"/>
    <property type="project" value="UniProtKB-SubCell"/>
</dbReference>
<feature type="transmembrane region" description="Helical" evidence="13">
    <location>
        <begin position="240"/>
        <end position="259"/>
    </location>
</feature>
<name>A0A410PW86_9FIRM</name>
<feature type="binding site" evidence="12">
    <location>
        <position position="317"/>
    </location>
    <ligand>
        <name>K(+)</name>
        <dbReference type="ChEBI" id="CHEBI:29103"/>
    </ligand>
</feature>
<evidence type="ECO:0000256" key="5">
    <source>
        <dbReference type="ARBA" id="ARBA00022519"/>
    </source>
</evidence>
<protein>
    <submittedName>
        <fullName evidence="14">TrkH family potassium uptake protein</fullName>
    </submittedName>
</protein>
<dbReference type="InterPro" id="IPR004772">
    <property type="entry name" value="TrkH"/>
</dbReference>
<dbReference type="InterPro" id="IPR003445">
    <property type="entry name" value="Cat_transpt"/>
</dbReference>
<feature type="transmembrane region" description="Helical" evidence="13">
    <location>
        <begin position="420"/>
        <end position="441"/>
    </location>
</feature>
<evidence type="ECO:0000256" key="10">
    <source>
        <dbReference type="ARBA" id="ARBA00023065"/>
    </source>
</evidence>
<dbReference type="Proteomes" id="UP000287601">
    <property type="component" value="Chromosome"/>
</dbReference>
<evidence type="ECO:0000256" key="12">
    <source>
        <dbReference type="PIRSR" id="PIRSR006247-1"/>
    </source>
</evidence>